<evidence type="ECO:0000313" key="2">
    <source>
        <dbReference type="Proteomes" id="UP000011885"/>
    </source>
</evidence>
<name>M5U5N2_9BACT</name>
<dbReference type="AlphaFoldDB" id="M5U5N2"/>
<proteinExistence type="predicted"/>
<protein>
    <submittedName>
        <fullName evidence="1">Uncharacterized protein</fullName>
    </submittedName>
</protein>
<comment type="caution">
    <text evidence="1">The sequence shown here is derived from an EMBL/GenBank/DDBJ whole genome shotgun (WGS) entry which is preliminary data.</text>
</comment>
<dbReference type="EMBL" id="ANOH01000139">
    <property type="protein sequence ID" value="EMI56589.1"/>
    <property type="molecule type" value="Genomic_DNA"/>
</dbReference>
<reference evidence="1 2" key="1">
    <citation type="journal article" date="2013" name="Mar. Genomics">
        <title>Expression of sulfatases in Rhodopirellula baltica and the diversity of sulfatases in the genus Rhodopirellula.</title>
        <authorList>
            <person name="Wegner C.E."/>
            <person name="Richter-Heitmann T."/>
            <person name="Klindworth A."/>
            <person name="Klockow C."/>
            <person name="Richter M."/>
            <person name="Achstetter T."/>
            <person name="Glockner F.O."/>
            <person name="Harder J."/>
        </authorList>
    </citation>
    <scope>NUCLEOTIDE SEQUENCE [LARGE SCALE GENOMIC DNA]</scope>
    <source>
        <strain evidence="1 2">SM41</strain>
    </source>
</reference>
<keyword evidence="2" id="KW-1185">Reference proteome</keyword>
<accession>M5U5N2</accession>
<dbReference type="Proteomes" id="UP000011885">
    <property type="component" value="Unassembled WGS sequence"/>
</dbReference>
<dbReference type="PATRIC" id="fig|1263870.3.peg.2102"/>
<evidence type="ECO:0000313" key="1">
    <source>
        <dbReference type="EMBL" id="EMI56589.1"/>
    </source>
</evidence>
<organism evidence="1 2">
    <name type="scientific">Rhodopirellula sallentina SM41</name>
    <dbReference type="NCBI Taxonomy" id="1263870"/>
    <lineage>
        <taxon>Bacteria</taxon>
        <taxon>Pseudomonadati</taxon>
        <taxon>Planctomycetota</taxon>
        <taxon>Planctomycetia</taxon>
        <taxon>Pirellulales</taxon>
        <taxon>Pirellulaceae</taxon>
        <taxon>Rhodopirellula</taxon>
    </lineage>
</organism>
<sequence>MFGPPNDEAFGGHPLAKRGLQPYSVSEIHNSSWRKLRVKMNRVHSQHSDAMFFDLRHFIFAFHDSTFECLATDFTVSMFRGSINDAVTHMAGMLSDS</sequence>
<gene>
    <name evidence="1" type="ORF">RSSM_01971</name>
</gene>